<dbReference type="Proteomes" id="UP000075882">
    <property type="component" value="Unassembled WGS sequence"/>
</dbReference>
<dbReference type="AlphaFoldDB" id="A0A8W7P1Q6"/>
<proteinExistence type="predicted"/>
<organism evidence="3">
    <name type="scientific">Anopheles coluzzii</name>
    <name type="common">African malaria mosquito</name>
    <dbReference type="NCBI Taxonomy" id="1518534"/>
    <lineage>
        <taxon>Eukaryota</taxon>
        <taxon>Metazoa</taxon>
        <taxon>Ecdysozoa</taxon>
        <taxon>Arthropoda</taxon>
        <taxon>Hexapoda</taxon>
        <taxon>Insecta</taxon>
        <taxon>Pterygota</taxon>
        <taxon>Neoptera</taxon>
        <taxon>Endopterygota</taxon>
        <taxon>Diptera</taxon>
        <taxon>Nematocera</taxon>
        <taxon>Culicoidea</taxon>
        <taxon>Culicidae</taxon>
        <taxon>Anophelinae</taxon>
        <taxon>Anopheles</taxon>
    </lineage>
</organism>
<accession>A0A8W7P1Q6</accession>
<evidence type="ECO:0000256" key="1">
    <source>
        <dbReference type="SAM" id="MobiDB-lite"/>
    </source>
</evidence>
<dbReference type="PANTHER" id="PTHR13578">
    <property type="entry name" value="ADDITIONAL SEX COMBS LIKE PROTEIN ASXL"/>
    <property type="match status" value="1"/>
</dbReference>
<dbReference type="Pfam" id="PF13922">
    <property type="entry name" value="PHD_3"/>
    <property type="match status" value="1"/>
</dbReference>
<sequence length="401" mass="42050">MEPPAGVNEMMDASHSSASDGAAAGMLVSPSDISPHFNNQMIVAGHMELLDSGYINNDAGNHVEAIEAQQQQQQQQESISSTEHDIDTLNCCSPPTALADGGGGNAADNGGGEDRDGMGERNDGTGEDCSCSLNAMVICQQCGAFCHDDCVSATKLWFSFRREYVRVLYAYGRNGCIVSLIVLTIVSTSAIAPSPVSPHMSVFAMHGTSRWPQDLSVPICAAVIGCSHMRVFIAGQKSNGFVGSQARVVQSSKLSHSPLAILARLLASSGAITSRSAHLPSSMCRTGSPRFCQLVHSSASVWSVTAAGRSCGEKKCRACSVTITCTSTSNSASWSSFSTSRGSLIVATLPLGEVFPCHQIVIHAALQVGFRFLPAGRIIVGVLSQAAHIEQHQLPALAAVV</sequence>
<protein>
    <recommendedName>
        <fullName evidence="2">Protein ASX-like PHD domain-containing protein</fullName>
    </recommendedName>
</protein>
<dbReference type="InterPro" id="IPR024811">
    <property type="entry name" value="ASX/ASX-like"/>
</dbReference>
<dbReference type="GO" id="GO:0003682">
    <property type="term" value="F:chromatin binding"/>
    <property type="evidence" value="ECO:0007669"/>
    <property type="project" value="TreeGrafter"/>
</dbReference>
<dbReference type="VEuPathDB" id="VectorBase:ACON2_029212"/>
<feature type="domain" description="Protein ASX-like PHD" evidence="2">
    <location>
        <begin position="121"/>
        <end position="158"/>
    </location>
</feature>
<feature type="region of interest" description="Disordered" evidence="1">
    <location>
        <begin position="99"/>
        <end position="123"/>
    </location>
</feature>
<feature type="compositionally biased region" description="Basic and acidic residues" evidence="1">
    <location>
        <begin position="112"/>
        <end position="123"/>
    </location>
</feature>
<dbReference type="PANTHER" id="PTHR13578:SF20">
    <property type="entry name" value="POLYCOMB PROTEIN ASX"/>
    <property type="match status" value="1"/>
</dbReference>
<dbReference type="GO" id="GO:0003677">
    <property type="term" value="F:DNA binding"/>
    <property type="evidence" value="ECO:0007669"/>
    <property type="project" value="InterPro"/>
</dbReference>
<dbReference type="GO" id="GO:0045944">
    <property type="term" value="P:positive regulation of transcription by RNA polymerase II"/>
    <property type="evidence" value="ECO:0007669"/>
    <property type="project" value="TreeGrafter"/>
</dbReference>
<reference evidence="3" key="1">
    <citation type="submission" date="2022-08" db="UniProtKB">
        <authorList>
            <consortium name="EnsemblMetazoa"/>
        </authorList>
    </citation>
    <scope>IDENTIFICATION</scope>
</reference>
<evidence type="ECO:0000313" key="3">
    <source>
        <dbReference type="EnsemblMetazoa" id="ACOM023444-PA.1"/>
    </source>
</evidence>
<dbReference type="GO" id="GO:0035517">
    <property type="term" value="C:PR-DUB complex"/>
    <property type="evidence" value="ECO:0007669"/>
    <property type="project" value="TreeGrafter"/>
</dbReference>
<evidence type="ECO:0000259" key="2">
    <source>
        <dbReference type="Pfam" id="PF13922"/>
    </source>
</evidence>
<dbReference type="GO" id="GO:0009887">
    <property type="term" value="P:animal organ morphogenesis"/>
    <property type="evidence" value="ECO:0007669"/>
    <property type="project" value="TreeGrafter"/>
</dbReference>
<name>A0A8W7P1Q6_ANOCL</name>
<dbReference type="InterPro" id="IPR026905">
    <property type="entry name" value="ASX-like_PHD"/>
</dbReference>
<dbReference type="EnsemblMetazoa" id="ACOM023444-RA">
    <property type="protein sequence ID" value="ACOM023444-PA.1"/>
    <property type="gene ID" value="ACOM023444"/>
</dbReference>